<dbReference type="Gene3D" id="3.40.50.10310">
    <property type="entry name" value="Creatininase"/>
    <property type="match status" value="1"/>
</dbReference>
<dbReference type="GO" id="GO:0009231">
    <property type="term" value="P:riboflavin biosynthetic process"/>
    <property type="evidence" value="ECO:0007669"/>
    <property type="project" value="TreeGrafter"/>
</dbReference>
<evidence type="ECO:0000256" key="2">
    <source>
        <dbReference type="ARBA" id="ARBA00022723"/>
    </source>
</evidence>
<evidence type="ECO:0000313" key="7">
    <source>
        <dbReference type="EMBL" id="SMX32354.1"/>
    </source>
</evidence>
<evidence type="ECO:0000256" key="4">
    <source>
        <dbReference type="ARBA" id="ARBA00022833"/>
    </source>
</evidence>
<dbReference type="InterPro" id="IPR003785">
    <property type="entry name" value="Creatininase/forma_Hydrolase"/>
</dbReference>
<evidence type="ECO:0000256" key="5">
    <source>
        <dbReference type="ARBA" id="ARBA00024029"/>
    </source>
</evidence>
<name>A0A238JQ76_9RHOB</name>
<dbReference type="RefSeq" id="WP_097802583.1">
    <property type="nucleotide sequence ID" value="NZ_FXYH01000001.1"/>
</dbReference>
<evidence type="ECO:0000313" key="8">
    <source>
        <dbReference type="Proteomes" id="UP000220836"/>
    </source>
</evidence>
<keyword evidence="3 7" id="KW-0378">Hydrolase</keyword>
<feature type="compositionally biased region" description="Basic and acidic residues" evidence="6">
    <location>
        <begin position="188"/>
        <end position="207"/>
    </location>
</feature>
<comment type="similarity">
    <text evidence="5">Belongs to the creatininase superfamily.</text>
</comment>
<keyword evidence="2" id="KW-0479">Metal-binding</keyword>
<dbReference type="GO" id="GO:0047789">
    <property type="term" value="F:creatininase activity"/>
    <property type="evidence" value="ECO:0007669"/>
    <property type="project" value="UniProtKB-EC"/>
</dbReference>
<reference evidence="7 8" key="1">
    <citation type="submission" date="2017-05" db="EMBL/GenBank/DDBJ databases">
        <authorList>
            <person name="Song R."/>
            <person name="Chenine A.L."/>
            <person name="Ruprecht R.M."/>
        </authorList>
    </citation>
    <scope>NUCLEOTIDE SEQUENCE [LARGE SCALE GENOMIC DNA]</scope>
    <source>
        <strain evidence="7 8">CECT 8663</strain>
    </source>
</reference>
<organism evidence="7 8">
    <name type="scientific">Pelagimonas varians</name>
    <dbReference type="NCBI Taxonomy" id="696760"/>
    <lineage>
        <taxon>Bacteria</taxon>
        <taxon>Pseudomonadati</taxon>
        <taxon>Pseudomonadota</taxon>
        <taxon>Alphaproteobacteria</taxon>
        <taxon>Rhodobacterales</taxon>
        <taxon>Roseobacteraceae</taxon>
        <taxon>Pelagimonas</taxon>
    </lineage>
</organism>
<dbReference type="PANTHER" id="PTHR35005">
    <property type="entry name" value="3-DEHYDRO-SCYLLO-INOSOSE HYDROLASE"/>
    <property type="match status" value="1"/>
</dbReference>
<dbReference type="SUPFAM" id="SSF102215">
    <property type="entry name" value="Creatininase"/>
    <property type="match status" value="1"/>
</dbReference>
<accession>A0A238JQ76</accession>
<dbReference type="GO" id="GO:0046872">
    <property type="term" value="F:metal ion binding"/>
    <property type="evidence" value="ECO:0007669"/>
    <property type="project" value="UniProtKB-KW"/>
</dbReference>
<sequence>MLLNLMTWPEVETHLRNRVCVMLPIGSVEQHGPMGLIGTDVICASEVAARAGDLANAIVAPSISYTPAPFNTGFPGTVSISAELLTALVQQICTGLLDQGFMGVFIVNGHGANLAPIDAAQQMLPKGSVTVKSWWDPEPVGRLRRVLYGDWEGMHATPSEVAITQTLYGAKPLAEASHPPEPLSAQYIRDHSGDRHGPPKEHRETFPDGRVGSHSALASPEHGQKFLDLSSMAIAEEFQAFSRARRTATA</sequence>
<evidence type="ECO:0000256" key="6">
    <source>
        <dbReference type="SAM" id="MobiDB-lite"/>
    </source>
</evidence>
<feature type="region of interest" description="Disordered" evidence="6">
    <location>
        <begin position="173"/>
        <end position="217"/>
    </location>
</feature>
<protein>
    <submittedName>
        <fullName evidence="7">Creatinine amidohydrolase</fullName>
        <ecNumber evidence="7">3.5.2.10</ecNumber>
    </submittedName>
</protein>
<dbReference type="Pfam" id="PF02633">
    <property type="entry name" value="Creatininase"/>
    <property type="match status" value="1"/>
</dbReference>
<dbReference type="AlphaFoldDB" id="A0A238JQ76"/>
<evidence type="ECO:0000256" key="3">
    <source>
        <dbReference type="ARBA" id="ARBA00022801"/>
    </source>
</evidence>
<dbReference type="GO" id="GO:0016811">
    <property type="term" value="F:hydrolase activity, acting on carbon-nitrogen (but not peptide) bonds, in linear amides"/>
    <property type="evidence" value="ECO:0007669"/>
    <property type="project" value="TreeGrafter"/>
</dbReference>
<evidence type="ECO:0000256" key="1">
    <source>
        <dbReference type="ARBA" id="ARBA00001947"/>
    </source>
</evidence>
<gene>
    <name evidence="7" type="primary">crnA</name>
    <name evidence="7" type="ORF">PEV8663_00007</name>
</gene>
<dbReference type="Proteomes" id="UP000220836">
    <property type="component" value="Unassembled WGS sequence"/>
</dbReference>
<dbReference type="InterPro" id="IPR024087">
    <property type="entry name" value="Creatininase-like_sf"/>
</dbReference>
<proteinExistence type="inferred from homology"/>
<dbReference type="OrthoDB" id="9801445at2"/>
<keyword evidence="4" id="KW-0862">Zinc</keyword>
<comment type="cofactor">
    <cofactor evidence="1">
        <name>Zn(2+)</name>
        <dbReference type="ChEBI" id="CHEBI:29105"/>
    </cofactor>
</comment>
<keyword evidence="8" id="KW-1185">Reference proteome</keyword>
<dbReference type="EC" id="3.5.2.10" evidence="7"/>
<dbReference type="PANTHER" id="PTHR35005:SF1">
    <property type="entry name" value="2-AMINO-5-FORMYLAMINO-6-RIBOSYLAMINOPYRIMIDIN-4(3H)-ONE 5'-MONOPHOSPHATE DEFORMYLASE"/>
    <property type="match status" value="1"/>
</dbReference>
<dbReference type="EMBL" id="FXYH01000001">
    <property type="protein sequence ID" value="SMX32354.1"/>
    <property type="molecule type" value="Genomic_DNA"/>
</dbReference>